<dbReference type="GeneID" id="109053961"/>
<protein>
    <submittedName>
        <fullName evidence="2">Protein EFR3 homolog B-like isoform X2</fullName>
    </submittedName>
</protein>
<dbReference type="InterPro" id="IPR011989">
    <property type="entry name" value="ARM-like"/>
</dbReference>
<dbReference type="InterPro" id="IPR016024">
    <property type="entry name" value="ARM-type_fold"/>
</dbReference>
<name>A0A9Q9V0Z8_CYPCA</name>
<gene>
    <name evidence="2" type="primary">LOC109053961</name>
</gene>
<sequence length="810" mass="91504">MYGVCGCCGALRPRYKRLVDNIFPEDPEDGLVKANMEKLTFYALSAPEKLDRIGAYLSERLSRDVARHRYGYVCIAMEALDQLLMACHCQTINLFVESFLTMVRKLLEADKPNLQILGTNSFVKFANIEEDTPSYHRSYDFFVSRFSEMCHSSYEDPDIRTKIRMAGIRGLQGVVRKTVNDELQANIWDPQHMDKIVPSLLFNLQQEEGVERSPSPETEKERESPVELTERCFRELLGRAAYGNIKNAVKPVLMHLDNHSLWESKTFAVRCFKIVMYSIQSQHSHLVIQQLLGHLDANSKNSARVRAGIVEVISEAAVIEASGSIGPTVLEVFNTLLKQLRLSVDYELTGSYDSFANMGSKVIKVHEERQLQEAVIKTVGSFAYTLPPYQRSEVMLFIIGKIPVPGMYPALGSANTGVEGSRMIQVMLLKSLLQVTAGFQSTNILTALPTSFLDPLLSFTLMEDAEIRLLVLDILIGIIDRHDNRHKFSPVRIISDISVLKLKVDKCSRQDNLFMKKHSQRLYRHIYLACKEESSVQRHFESLYTLLALICVELANEEVVVDLIRLALALQDLALTEEALPVYTRCAIHALSAVYLNLICQLTTVPTFCQHVHEVIESRKKLVPFLLPEDVLVESSKIPEKLEKVEGEVLFVQTKIAEILGGSGYNTERLATAYIPQITDEDRLSKRKSIGDTVSLQLEMESRNSPEKEQRSTAEQITFETLKQAVDSVNVEELERERRRQVVERFQTAPFEEIAAHCGARASLLQSKLNQIFEITIRPPPSPSGSVGNGHGPSRSIPVYEMKFPDLCVY</sequence>
<dbReference type="PANTHER" id="PTHR12444">
    <property type="entry name" value="PROTEIN EFR3 HOMOLOG CMP44E"/>
    <property type="match status" value="1"/>
</dbReference>
<accession>A0A9Q9V0Z8</accession>
<dbReference type="GO" id="GO:0072659">
    <property type="term" value="P:protein localization to plasma membrane"/>
    <property type="evidence" value="ECO:0007669"/>
    <property type="project" value="TreeGrafter"/>
</dbReference>
<comment type="similarity">
    <text evidence="1">Belongs to the EFR3 family.</text>
</comment>
<dbReference type="GO" id="GO:0005886">
    <property type="term" value="C:plasma membrane"/>
    <property type="evidence" value="ECO:0007669"/>
    <property type="project" value="TreeGrafter"/>
</dbReference>
<reference evidence="2" key="1">
    <citation type="submission" date="2025-08" db="UniProtKB">
        <authorList>
            <consortium name="RefSeq"/>
        </authorList>
    </citation>
    <scope>IDENTIFICATION</scope>
    <source>
        <tissue evidence="2">Muscle</tissue>
    </source>
</reference>
<dbReference type="RefSeq" id="XP_018926811.1">
    <property type="nucleotide sequence ID" value="XM_019071266.2"/>
</dbReference>
<evidence type="ECO:0000256" key="1">
    <source>
        <dbReference type="ARBA" id="ARBA00010216"/>
    </source>
</evidence>
<dbReference type="OrthoDB" id="19232at2759"/>
<dbReference type="InterPro" id="IPR051851">
    <property type="entry name" value="EFR3_Homologs"/>
</dbReference>
<dbReference type="InterPro" id="IPR049152">
    <property type="entry name" value="EFR3-like_ARM"/>
</dbReference>
<proteinExistence type="inferred from homology"/>
<dbReference type="Proteomes" id="UP001155660">
    <property type="component" value="Chromosome A17"/>
</dbReference>
<dbReference type="PANTHER" id="PTHR12444:SF4">
    <property type="entry name" value="PROTEIN EFR3 HOMOLOG B"/>
    <property type="match status" value="1"/>
</dbReference>
<dbReference type="SUPFAM" id="SSF48371">
    <property type="entry name" value="ARM repeat"/>
    <property type="match status" value="1"/>
</dbReference>
<dbReference type="Pfam" id="PF21052">
    <property type="entry name" value="EFR3_ARM"/>
    <property type="match status" value="1"/>
</dbReference>
<organism evidence="2">
    <name type="scientific">Cyprinus carpio</name>
    <name type="common">Common carp</name>
    <dbReference type="NCBI Taxonomy" id="7962"/>
    <lineage>
        <taxon>Eukaryota</taxon>
        <taxon>Metazoa</taxon>
        <taxon>Chordata</taxon>
        <taxon>Craniata</taxon>
        <taxon>Vertebrata</taxon>
        <taxon>Euteleostomi</taxon>
        <taxon>Actinopterygii</taxon>
        <taxon>Neopterygii</taxon>
        <taxon>Teleostei</taxon>
        <taxon>Ostariophysi</taxon>
        <taxon>Cypriniformes</taxon>
        <taxon>Cyprinidae</taxon>
        <taxon>Cyprininae</taxon>
        <taxon>Cyprinus</taxon>
    </lineage>
</organism>
<dbReference type="AlphaFoldDB" id="A0A9Q9V0Z8"/>
<dbReference type="Gene3D" id="1.25.10.10">
    <property type="entry name" value="Leucine-rich Repeat Variant"/>
    <property type="match status" value="1"/>
</dbReference>
<evidence type="ECO:0000313" key="2">
    <source>
        <dbReference type="RefSeq" id="XP_018926811.1"/>
    </source>
</evidence>